<dbReference type="AlphaFoldDB" id="A0A1W2TF18"/>
<dbReference type="PANTHER" id="PTHR22946">
    <property type="entry name" value="DIENELACTONE HYDROLASE DOMAIN-CONTAINING PROTEIN-RELATED"/>
    <property type="match status" value="1"/>
</dbReference>
<reference evidence="3" key="1">
    <citation type="submission" date="2016-03" db="EMBL/GenBank/DDBJ databases">
        <title>Draft genome sequence of Rosellinia necatrix.</title>
        <authorList>
            <person name="Kanematsu S."/>
        </authorList>
    </citation>
    <scope>NUCLEOTIDE SEQUENCE [LARGE SCALE GENOMIC DNA]</scope>
    <source>
        <strain evidence="3">W97</strain>
    </source>
</reference>
<dbReference type="EMBL" id="DF977465">
    <property type="protein sequence ID" value="GAP86631.2"/>
    <property type="molecule type" value="Genomic_DNA"/>
</dbReference>
<dbReference type="OMA" id="NDHEYPF"/>
<keyword evidence="4" id="KW-1185">Reference proteome</keyword>
<dbReference type="InterPro" id="IPR029058">
    <property type="entry name" value="AB_hydrolase_fold"/>
</dbReference>
<dbReference type="Pfam" id="PF06500">
    <property type="entry name" value="FrsA-like"/>
    <property type="match status" value="1"/>
</dbReference>
<protein>
    <submittedName>
        <fullName evidence="3">Putative pigment biosynthesis protein ayg1</fullName>
    </submittedName>
</protein>
<keyword evidence="1" id="KW-0378">Hydrolase</keyword>
<dbReference type="STRING" id="77044.A0A1W2TF18"/>
<sequence length="475" mass="50442">MTAQEIPNTTTTTAAAAAAAAAKPPTRPAPETWQMGTAAFAQRMPHHAGIKALWETKWKVPCQRGVYPFHDGRYEDFAPIFEGLAARGPAGDDGYGAAYTEAFLSTAEALELEGDETAASGQIREASALYLRAACVLRIARFPYISAHVRYDDDDSGSSPSSGGYPAEVACPAKWRAWTAQKRVYMKAAARWADPVVEVDIPHVARGGRDGATIPAYVRVPQTHLSSESPGVSVSVSVSGGGGGGGQDGGFPTVLLLTGLDGYRPDNTGRCEEFLARGWAAVVAEIPGTADCPADPSDPAAADRLLASVLAWIAADRRLDARRVVCWGLSAGGYYAARAAHVHRARLAGAVAQGAGSHHFFDPAWLAAADGHEYPFRLLPALAAKHGFADVDAYLRRAQPTLSLLETGILDMPSTRLLLVNGTMDGLMPIEDSLLLLEHGSPKEARLFPGALHMGYPLANDSVYPWIEKIFASVK</sequence>
<evidence type="ECO:0000313" key="4">
    <source>
        <dbReference type="Proteomes" id="UP000054516"/>
    </source>
</evidence>
<dbReference type="SUPFAM" id="SSF53474">
    <property type="entry name" value="alpha/beta-Hydrolases"/>
    <property type="match status" value="1"/>
</dbReference>
<evidence type="ECO:0000256" key="2">
    <source>
        <dbReference type="SAM" id="MobiDB-lite"/>
    </source>
</evidence>
<organism evidence="3">
    <name type="scientific">Rosellinia necatrix</name>
    <name type="common">White root-rot fungus</name>
    <dbReference type="NCBI Taxonomy" id="77044"/>
    <lineage>
        <taxon>Eukaryota</taxon>
        <taxon>Fungi</taxon>
        <taxon>Dikarya</taxon>
        <taxon>Ascomycota</taxon>
        <taxon>Pezizomycotina</taxon>
        <taxon>Sordariomycetes</taxon>
        <taxon>Xylariomycetidae</taxon>
        <taxon>Xylariales</taxon>
        <taxon>Xylariaceae</taxon>
        <taxon>Rosellinia</taxon>
    </lineage>
</organism>
<dbReference type="Gene3D" id="3.40.50.1820">
    <property type="entry name" value="alpha/beta hydrolase"/>
    <property type="match status" value="1"/>
</dbReference>
<dbReference type="Proteomes" id="UP000054516">
    <property type="component" value="Unassembled WGS sequence"/>
</dbReference>
<proteinExistence type="predicted"/>
<evidence type="ECO:0000313" key="3">
    <source>
        <dbReference type="EMBL" id="GAP86631.2"/>
    </source>
</evidence>
<dbReference type="InterPro" id="IPR050261">
    <property type="entry name" value="FrsA_esterase"/>
</dbReference>
<dbReference type="OrthoDB" id="5409895at2759"/>
<gene>
    <name evidence="3" type="ORF">SAMD00023353_2001090</name>
</gene>
<evidence type="ECO:0000256" key="1">
    <source>
        <dbReference type="ARBA" id="ARBA00022801"/>
    </source>
</evidence>
<name>A0A1W2TF18_ROSNE</name>
<dbReference type="PANTHER" id="PTHR22946:SF12">
    <property type="entry name" value="CONIDIAL PIGMENT BIOSYNTHESIS PROTEIN AYG1 (AFU_ORTHOLOGUE AFUA_2G17550)"/>
    <property type="match status" value="1"/>
</dbReference>
<accession>A0A1W2TF18</accession>
<feature type="region of interest" description="Disordered" evidence="2">
    <location>
        <begin position="1"/>
        <end position="30"/>
    </location>
</feature>
<feature type="compositionally biased region" description="Low complexity" evidence="2">
    <location>
        <begin position="9"/>
        <end position="30"/>
    </location>
</feature>
<dbReference type="InterPro" id="IPR010520">
    <property type="entry name" value="FrsA-like"/>
</dbReference>